<evidence type="ECO:0000256" key="4">
    <source>
        <dbReference type="ARBA" id="ARBA00023136"/>
    </source>
</evidence>
<name>U1MZV3_9EURY</name>
<dbReference type="InterPro" id="IPR050367">
    <property type="entry name" value="APC_superfamily"/>
</dbReference>
<keyword evidence="3 5" id="KW-1133">Transmembrane helix</keyword>
<feature type="transmembrane region" description="Helical" evidence="5">
    <location>
        <begin position="37"/>
        <end position="57"/>
    </location>
</feature>
<dbReference type="EMBL" id="KE356561">
    <property type="protein sequence ID" value="ERG96054.1"/>
    <property type="molecule type" value="Genomic_DNA"/>
</dbReference>
<proteinExistence type="predicted"/>
<evidence type="ECO:0008006" key="8">
    <source>
        <dbReference type="Google" id="ProtNLM"/>
    </source>
</evidence>
<feature type="transmembrane region" description="Helical" evidence="5">
    <location>
        <begin position="69"/>
        <end position="88"/>
    </location>
</feature>
<dbReference type="GO" id="GO:0016020">
    <property type="term" value="C:membrane"/>
    <property type="evidence" value="ECO:0007669"/>
    <property type="project" value="UniProtKB-SubCell"/>
</dbReference>
<accession>U1MZV3</accession>
<keyword evidence="4 5" id="KW-0472">Membrane</keyword>
<evidence type="ECO:0000256" key="1">
    <source>
        <dbReference type="ARBA" id="ARBA00004141"/>
    </source>
</evidence>
<sequence>MFTFLGTPYRAIGITGGLILLFIIIGDLTLLSGAASGIHLIIYGLLNLALIVMRYVNPKEYKPAFTVPLYPLVPILGIVFSFALLVFIAGDALLLSFGIATAAIVWYVLYARSRTEKRGILSKYITSHSEVMPDAAVNAVTSVQPDGGQYRVMVPLANPENEKDLIILASAIAKQRNGTVVATHIATVPDQTALSAAADRSDKMDETSKRLLDNARKDAKMFSAGMKTHAILLHKSYEAIFDAARTHGWSCRDGGGTRIHTAHRDGLNRS</sequence>
<evidence type="ECO:0000256" key="5">
    <source>
        <dbReference type="SAM" id="Phobius"/>
    </source>
</evidence>
<feature type="transmembrane region" description="Helical" evidence="5">
    <location>
        <begin position="94"/>
        <end position="111"/>
    </location>
</feature>
<dbReference type="PANTHER" id="PTHR42770">
    <property type="entry name" value="AMINO ACID TRANSPORTER-RELATED"/>
    <property type="match status" value="1"/>
</dbReference>
<organism evidence="6 7">
    <name type="scientific">Haloquadratum walsbyi J07HQW2</name>
    <dbReference type="NCBI Taxonomy" id="1238425"/>
    <lineage>
        <taxon>Archaea</taxon>
        <taxon>Methanobacteriati</taxon>
        <taxon>Methanobacteriota</taxon>
        <taxon>Stenosarchaea group</taxon>
        <taxon>Halobacteria</taxon>
        <taxon>Halobacteriales</taxon>
        <taxon>Haloferacaceae</taxon>
        <taxon>Haloquadratum</taxon>
    </lineage>
</organism>
<evidence type="ECO:0000313" key="7">
    <source>
        <dbReference type="Proteomes" id="UP000030710"/>
    </source>
</evidence>
<protein>
    <recommendedName>
        <fullName evidence="8">Amino acid transporter</fullName>
    </recommendedName>
</protein>
<gene>
    <name evidence="6" type="ORF">J07HQW2_02521</name>
</gene>
<reference evidence="6 7" key="1">
    <citation type="journal article" date="2013" name="PLoS ONE">
        <title>Assembly-driven community genomics of a hypersaline microbial ecosystem.</title>
        <authorList>
            <person name="Podell S."/>
            <person name="Ugalde J.A."/>
            <person name="Narasingarao P."/>
            <person name="Banfield J.F."/>
            <person name="Heidelberg K.B."/>
            <person name="Allen E.E."/>
        </authorList>
    </citation>
    <scope>NUCLEOTIDE SEQUENCE [LARGE SCALE GENOMIC DNA]</scope>
    <source>
        <strain evidence="7">J07HQW2</strain>
    </source>
</reference>
<evidence type="ECO:0000256" key="3">
    <source>
        <dbReference type="ARBA" id="ARBA00022989"/>
    </source>
</evidence>
<dbReference type="PANTHER" id="PTHR42770:SF7">
    <property type="entry name" value="MEMBRANE PROTEIN"/>
    <property type="match status" value="1"/>
</dbReference>
<dbReference type="Proteomes" id="UP000030710">
    <property type="component" value="Unassembled WGS sequence"/>
</dbReference>
<evidence type="ECO:0000256" key="2">
    <source>
        <dbReference type="ARBA" id="ARBA00022692"/>
    </source>
</evidence>
<dbReference type="eggNOG" id="arCOG00009">
    <property type="taxonomic scope" value="Archaea"/>
</dbReference>
<evidence type="ECO:0000313" key="6">
    <source>
        <dbReference type="EMBL" id="ERG96054.1"/>
    </source>
</evidence>
<keyword evidence="2 5" id="KW-0812">Transmembrane</keyword>
<feature type="transmembrane region" description="Helical" evidence="5">
    <location>
        <begin position="12"/>
        <end position="31"/>
    </location>
</feature>
<dbReference type="HOGENOM" id="CLU_1028996_0_0_2"/>
<dbReference type="STRING" id="1238425.J07HQW2_02521"/>
<comment type="subcellular location">
    <subcellularLocation>
        <location evidence="1">Membrane</location>
        <topology evidence="1">Multi-pass membrane protein</topology>
    </subcellularLocation>
</comment>
<dbReference type="AlphaFoldDB" id="U1MZV3"/>
<dbReference type="Gene3D" id="1.20.1740.10">
    <property type="entry name" value="Amino acid/polyamine transporter I"/>
    <property type="match status" value="1"/>
</dbReference>